<reference evidence="2 3" key="1">
    <citation type="journal article" date="2015" name="Genome Announc.">
        <title>Complete genome sequences for 35 biothreat assay-relevant bacillus species.</title>
        <authorList>
            <person name="Johnson S.L."/>
            <person name="Daligault H.E."/>
            <person name="Davenport K.W."/>
            <person name="Jaissle J."/>
            <person name="Frey K.G."/>
            <person name="Ladner J.T."/>
            <person name="Broomall S.M."/>
            <person name="Bishop-Lilly K.A."/>
            <person name="Bruce D.C."/>
            <person name="Gibbons H.S."/>
            <person name="Coyne S.R."/>
            <person name="Lo C.C."/>
            <person name="Meincke L."/>
            <person name="Munk A.C."/>
            <person name="Koroleva G.I."/>
            <person name="Rosenzweig C.N."/>
            <person name="Palacios G.F."/>
            <person name="Redden C.L."/>
            <person name="Minogue T.D."/>
            <person name="Chain P.S."/>
        </authorList>
    </citation>
    <scope>NUCLEOTIDE SEQUENCE [LARGE SCALE GENOMIC DNA]</scope>
    <source>
        <strain evidence="3">ATCC 14581 / DSM 32 / JCM 2506 / NBRC 15308 / NCIMB 9376 / NCTC 10342 / NRRL B-14308 / VKM B-512</strain>
    </source>
</reference>
<sequence length="152" mass="16531">MIKKLVIAIAMLIPSFGAGYSAFAAAPAHEQHVQVNKNDKELLARLVSAEAKGEPYAGKVAVATVVLNRVDSSKFPDTVKGVIYQKGQYSPVSNGQINKPADKDSKKAVEEAINFQGQGKGSLFFFNPDKTGDQWLRQKQETIKIGNHVFAK</sequence>
<dbReference type="KEGG" id="bmeg:BG04_4767"/>
<dbReference type="InterPro" id="IPR042047">
    <property type="entry name" value="SleB_dom1"/>
</dbReference>
<dbReference type="AlphaFoldDB" id="A0A0B6AJQ7"/>
<proteinExistence type="predicted"/>
<organism evidence="2 3">
    <name type="scientific">Priestia megaterium (strain ATCC 14581 / DSM 32 / CCUG 1817 / JCM 2506 / NBRC 15308 / NCIMB 9376 / NCTC 10342 / NRRL B-14308 / VKM B-512 / Ford 19)</name>
    <name type="common">Bacillus megaterium</name>
    <dbReference type="NCBI Taxonomy" id="1348623"/>
    <lineage>
        <taxon>Bacteria</taxon>
        <taxon>Bacillati</taxon>
        <taxon>Bacillota</taxon>
        <taxon>Bacilli</taxon>
        <taxon>Bacillales</taxon>
        <taxon>Bacillaceae</taxon>
        <taxon>Priestia</taxon>
    </lineage>
</organism>
<evidence type="ECO:0000313" key="3">
    <source>
        <dbReference type="Proteomes" id="UP000031829"/>
    </source>
</evidence>
<dbReference type="EMBL" id="CP009920">
    <property type="protein sequence ID" value="AJI20813.1"/>
    <property type="molecule type" value="Genomic_DNA"/>
</dbReference>
<accession>A0A0B6AJQ7</accession>
<keyword evidence="2" id="KW-0378">Hydrolase</keyword>
<dbReference type="InterPro" id="IPR011105">
    <property type="entry name" value="Cell_wall_hydrolase_SleB"/>
</dbReference>
<dbReference type="HOGENOM" id="CLU_053345_3_1_9"/>
<dbReference type="RefSeq" id="WP_025751889.1">
    <property type="nucleotide sequence ID" value="NZ_BCVB01000004.1"/>
</dbReference>
<dbReference type="Gene3D" id="6.20.240.60">
    <property type="match status" value="1"/>
</dbReference>
<gene>
    <name evidence="2" type="ORF">BG04_4767</name>
</gene>
<dbReference type="GeneID" id="93642758"/>
<name>A0A0B6AJQ7_PRIM2</name>
<dbReference type="Proteomes" id="UP000031829">
    <property type="component" value="Chromosome"/>
</dbReference>
<evidence type="ECO:0000259" key="1">
    <source>
        <dbReference type="Pfam" id="PF07486"/>
    </source>
</evidence>
<dbReference type="GO" id="GO:0016787">
    <property type="term" value="F:hydrolase activity"/>
    <property type="evidence" value="ECO:0007669"/>
    <property type="project" value="UniProtKB-KW"/>
</dbReference>
<feature type="domain" description="Cell wall hydrolase SleB" evidence="1">
    <location>
        <begin position="53"/>
        <end position="151"/>
    </location>
</feature>
<dbReference type="Gene3D" id="1.10.10.2520">
    <property type="entry name" value="Cell wall hydrolase SleB, domain 1"/>
    <property type="match status" value="1"/>
</dbReference>
<protein>
    <submittedName>
        <fullName evidence="2">Cell Wall Hydrolase family protein</fullName>
    </submittedName>
</protein>
<dbReference type="Pfam" id="PF07486">
    <property type="entry name" value="Hydrolase_2"/>
    <property type="match status" value="1"/>
</dbReference>
<evidence type="ECO:0000313" key="2">
    <source>
        <dbReference type="EMBL" id="AJI20813.1"/>
    </source>
</evidence>